<sequence>MHWVSWDRTDRNNLKLLAEEGPEVVAEFGDRSALVGGQRWDLAVAVENAAVATVAGAEVVRTGPLKRSKEIPVTIEGRQYLMVNEDSSDWIIDDATGAKVAQFSGRDHGVRNANLEFEGETTLPTTDIVGLAWASRLALESKTMGSSVALIATLLLLTAVGLLVFIF</sequence>
<organism evidence="2 3">
    <name type="scientific">Corynebacterium breve</name>
    <dbReference type="NCBI Taxonomy" id="3049799"/>
    <lineage>
        <taxon>Bacteria</taxon>
        <taxon>Bacillati</taxon>
        <taxon>Actinomycetota</taxon>
        <taxon>Actinomycetes</taxon>
        <taxon>Mycobacteriales</taxon>
        <taxon>Corynebacteriaceae</taxon>
        <taxon>Corynebacterium</taxon>
    </lineage>
</organism>
<keyword evidence="1" id="KW-1133">Transmembrane helix</keyword>
<dbReference type="EMBL" id="CP126969">
    <property type="protein sequence ID" value="WIM67074.1"/>
    <property type="molecule type" value="Genomic_DNA"/>
</dbReference>
<evidence type="ECO:0000313" key="3">
    <source>
        <dbReference type="Proteomes" id="UP001225598"/>
    </source>
</evidence>
<keyword evidence="1" id="KW-0812">Transmembrane</keyword>
<name>A0ABY8VBN1_9CORY</name>
<evidence type="ECO:0000313" key="2">
    <source>
        <dbReference type="EMBL" id="WIM67074.1"/>
    </source>
</evidence>
<gene>
    <name evidence="2" type="ORF">QP027_08040</name>
</gene>
<evidence type="ECO:0000256" key="1">
    <source>
        <dbReference type="SAM" id="Phobius"/>
    </source>
</evidence>
<dbReference type="RefSeq" id="WP_284823901.1">
    <property type="nucleotide sequence ID" value="NZ_CP126969.1"/>
</dbReference>
<proteinExistence type="predicted"/>
<reference evidence="2 3" key="1">
    <citation type="submission" date="2023-05" db="EMBL/GenBank/DDBJ databases">
        <title>Corynebacterium suedekumii sp. nov. and Corynebacterium breve sp. nov. isolated from raw cow's milk.</title>
        <authorList>
            <person name="Baer M.K."/>
            <person name="Mehl L."/>
            <person name="Hellmuth R."/>
            <person name="Marke G."/>
            <person name="Lipski A."/>
        </authorList>
    </citation>
    <scope>NUCLEOTIDE SEQUENCE [LARGE SCALE GENOMIC DNA]</scope>
    <source>
        <strain evidence="2 3">R4</strain>
    </source>
</reference>
<accession>A0ABY8VBN1</accession>
<keyword evidence="3" id="KW-1185">Reference proteome</keyword>
<keyword evidence="1" id="KW-0472">Membrane</keyword>
<dbReference type="Proteomes" id="UP001225598">
    <property type="component" value="Chromosome"/>
</dbReference>
<evidence type="ECO:0008006" key="4">
    <source>
        <dbReference type="Google" id="ProtNLM"/>
    </source>
</evidence>
<protein>
    <recommendedName>
        <fullName evidence="4">SURF1-like protein</fullName>
    </recommendedName>
</protein>
<feature type="transmembrane region" description="Helical" evidence="1">
    <location>
        <begin position="146"/>
        <end position="166"/>
    </location>
</feature>